<reference evidence="1 2" key="1">
    <citation type="journal article" date="2022" name="New Phytol.">
        <title>Ecological generalism drives hyperdiversity of secondary metabolite gene clusters in xylarialean endophytes.</title>
        <authorList>
            <person name="Franco M.E.E."/>
            <person name="Wisecaver J.H."/>
            <person name="Arnold A.E."/>
            <person name="Ju Y.M."/>
            <person name="Slot J.C."/>
            <person name="Ahrendt S."/>
            <person name="Moore L.P."/>
            <person name="Eastman K.E."/>
            <person name="Scott K."/>
            <person name="Konkel Z."/>
            <person name="Mondo S.J."/>
            <person name="Kuo A."/>
            <person name="Hayes R.D."/>
            <person name="Haridas S."/>
            <person name="Andreopoulos B."/>
            <person name="Riley R."/>
            <person name="LaButti K."/>
            <person name="Pangilinan J."/>
            <person name="Lipzen A."/>
            <person name="Amirebrahimi M."/>
            <person name="Yan J."/>
            <person name="Adam C."/>
            <person name="Keymanesh K."/>
            <person name="Ng V."/>
            <person name="Louie K."/>
            <person name="Northen T."/>
            <person name="Drula E."/>
            <person name="Henrissat B."/>
            <person name="Hsieh H.M."/>
            <person name="Youens-Clark K."/>
            <person name="Lutzoni F."/>
            <person name="Miadlikowska J."/>
            <person name="Eastwood D.C."/>
            <person name="Hamelin R.C."/>
            <person name="Grigoriev I.V."/>
            <person name="U'Ren J.M."/>
        </authorList>
    </citation>
    <scope>NUCLEOTIDE SEQUENCE [LARGE SCALE GENOMIC DNA]</scope>
    <source>
        <strain evidence="1 2">CBS 119005</strain>
    </source>
</reference>
<protein>
    <submittedName>
        <fullName evidence="1">Uncharacterized protein</fullName>
    </submittedName>
</protein>
<evidence type="ECO:0000313" key="2">
    <source>
        <dbReference type="Proteomes" id="UP001497700"/>
    </source>
</evidence>
<organism evidence="1 2">
    <name type="scientific">Hypoxylon rubiginosum</name>
    <dbReference type="NCBI Taxonomy" id="110542"/>
    <lineage>
        <taxon>Eukaryota</taxon>
        <taxon>Fungi</taxon>
        <taxon>Dikarya</taxon>
        <taxon>Ascomycota</taxon>
        <taxon>Pezizomycotina</taxon>
        <taxon>Sordariomycetes</taxon>
        <taxon>Xylariomycetidae</taxon>
        <taxon>Xylariales</taxon>
        <taxon>Hypoxylaceae</taxon>
        <taxon>Hypoxylon</taxon>
    </lineage>
</organism>
<comment type="caution">
    <text evidence="1">The sequence shown here is derived from an EMBL/GenBank/DDBJ whole genome shotgun (WGS) entry which is preliminary data.</text>
</comment>
<keyword evidence="2" id="KW-1185">Reference proteome</keyword>
<evidence type="ECO:0000313" key="1">
    <source>
        <dbReference type="EMBL" id="KAI4864890.1"/>
    </source>
</evidence>
<dbReference type="EMBL" id="MU393480">
    <property type="protein sequence ID" value="KAI4864890.1"/>
    <property type="molecule type" value="Genomic_DNA"/>
</dbReference>
<proteinExistence type="predicted"/>
<name>A0ACB9Z1L3_9PEZI</name>
<gene>
    <name evidence="1" type="ORF">F4820DRAFT_448638</name>
</gene>
<sequence>MIDTTGYAFVTGGGSGIGKACSLLFAEQGVRGLLVADLNLETARNTVAEATAAATNPAFRAEAIEIDVSLEASVKQGVEHMVKSFGRIDYCVHSAGIPLRSYAPVASASLLEFQDLNRVHVQGTFLVTGAVSAAMASQEPKPVDASSPERGVVRGSIVNMASAAALITPPNMVQYSAAKFAVHGITKTAAIENAPLGIRVNCLCPAWTETPLLRQTMDAIPPLNDQTLLNGIPMQRIGTAKEVAQSAIFLCSTWSSFITGLALPIDGGMTIF</sequence>
<accession>A0ACB9Z1L3</accession>
<dbReference type="Proteomes" id="UP001497700">
    <property type="component" value="Unassembled WGS sequence"/>
</dbReference>